<feature type="region of interest" description="Disordered" evidence="6">
    <location>
        <begin position="45"/>
        <end position="96"/>
    </location>
</feature>
<feature type="region of interest" description="Disordered" evidence="6">
    <location>
        <begin position="247"/>
        <end position="269"/>
    </location>
</feature>
<evidence type="ECO:0000313" key="10">
    <source>
        <dbReference type="Proteomes" id="UP001648503"/>
    </source>
</evidence>
<evidence type="ECO:0000256" key="3">
    <source>
        <dbReference type="ARBA" id="ARBA00022692"/>
    </source>
</evidence>
<feature type="transmembrane region" description="Helical" evidence="7">
    <location>
        <begin position="718"/>
        <end position="737"/>
    </location>
</feature>
<feature type="transmembrane region" description="Helical" evidence="7">
    <location>
        <begin position="674"/>
        <end position="697"/>
    </location>
</feature>
<feature type="transmembrane region" description="Helical" evidence="7">
    <location>
        <begin position="549"/>
        <end position="567"/>
    </location>
</feature>
<evidence type="ECO:0000259" key="8">
    <source>
        <dbReference type="PROSITE" id="PS51382"/>
    </source>
</evidence>
<gene>
    <name evidence="9" type="ORF">BASA50_001211</name>
</gene>
<feature type="transmembrane region" description="Helical" evidence="7">
    <location>
        <begin position="776"/>
        <end position="802"/>
    </location>
</feature>
<feature type="transmembrane region" description="Helical" evidence="7">
    <location>
        <begin position="814"/>
        <end position="847"/>
    </location>
</feature>
<reference evidence="9 10" key="1">
    <citation type="submission" date="2021-02" db="EMBL/GenBank/DDBJ databases">
        <title>Variation within the Batrachochytrium salamandrivorans European outbreak.</title>
        <authorList>
            <person name="Kelly M."/>
            <person name="Pasmans F."/>
            <person name="Shea T.P."/>
            <person name="Munoz J.F."/>
            <person name="Carranza S."/>
            <person name="Cuomo C.A."/>
            <person name="Martel A."/>
        </authorList>
    </citation>
    <scope>NUCLEOTIDE SEQUENCE [LARGE SCALE GENOMIC DNA]</scope>
    <source>
        <strain evidence="9 10">AMFP18/2</strain>
    </source>
</reference>
<comment type="caution">
    <text evidence="9">The sequence shown here is derived from an EMBL/GenBank/DDBJ whole genome shotgun (WGS) entry which is preliminary data.</text>
</comment>
<feature type="transmembrane region" description="Helical" evidence="7">
    <location>
        <begin position="743"/>
        <end position="764"/>
    </location>
</feature>
<keyword evidence="3 7" id="KW-0812">Transmembrane</keyword>
<keyword evidence="10" id="KW-1185">Reference proteome</keyword>
<feature type="transmembrane region" description="Helical" evidence="7">
    <location>
        <begin position="513"/>
        <end position="528"/>
    </location>
</feature>
<feature type="domain" description="SPX" evidence="8">
    <location>
        <begin position="1"/>
        <end position="358"/>
    </location>
</feature>
<evidence type="ECO:0000256" key="1">
    <source>
        <dbReference type="ARBA" id="ARBA00004141"/>
    </source>
</evidence>
<sequence>MKFSHSINLNASPEWREHYLAYSHLKKLIYAIEKATLGLAQLPADHHDIDNGPPSTVRTRPSDSAVPSHEMGTDDEDQPTASTPLILPPTDSPRTHDKLSLSEANEFFQRALDEELDKIKNFYANKESDLRSDVQSLVDEIKSVEKYEESYLAGLSGSFESTTLPNPRFVSPALALPTLDSSSHDLPGGLSGPSVVGLGGGSTTTTLAFLESAAAGGRCSPTSSTSDLSTEELPHTKVPVLKRSSTVGPVYTQPNESTPLHFTSGAEGSGRHRSYSVNVDDASGFTPDSTRPGYLPFLIWSSKGLRNHRQRFQKRAVGLFVLLCELRDYVDIHETGFSKVLKKYEKVVGAKLKHTYIIKVELSYPFIARTKESLARVIDQVVGIYARIATDGKSRLALTELKSHLRDHIVWERNTIWRDMIEQERRHETIGLRPNSMAVEALSGSKLVSIRICNCTIYLPSVISLNFFVILFATMALVLISQSHVLPTPEQTGCLAILVFASIMWAFEALPLFVTSIIVPFLVVVLRVQRKNGERLDAKDGAKQIFSDMFGPVVMLLLGGFSLAGALSKHNIAKEAAALVLGRAGSRPQNVLLANMFVSTFASMWISNVAAPVLCFSLVSPILRNLPHKSRYARCLVMGIAMAANVGGMASPISSPQNIIAMASMNPPPSWLQWFMIALPICLVIDGCIWAFLLMVYKPDEVAAPPELYGQERFSIHKLTGTQIYILCVTVVTIGLWCAESSIEGIVGDMGVIAIIPIVAFYGIGILTKDDWNSMLWSVVMLAMGGIALGKAVASSGLLALITDKLSPFLQELPLLYCIALLTGVVVIVTSFISHTVGALIILPVVAQIGASLPDPRPRTLVMAAALLCSGGMALPVSSFPNMNAISLEDPTGMPWLDVSDFLRIGVVSTGISWMAVMGIGYSIMTFIEFG</sequence>
<comment type="subcellular location">
    <subcellularLocation>
        <location evidence="1">Membrane</location>
        <topology evidence="1">Multi-pass membrane protein</topology>
    </subcellularLocation>
</comment>
<proteinExistence type="predicted"/>
<evidence type="ECO:0000256" key="5">
    <source>
        <dbReference type="ARBA" id="ARBA00023136"/>
    </source>
</evidence>
<evidence type="ECO:0000256" key="4">
    <source>
        <dbReference type="ARBA" id="ARBA00022989"/>
    </source>
</evidence>
<keyword evidence="2" id="KW-0813">Transport</keyword>
<protein>
    <recommendedName>
        <fullName evidence="8">SPX domain-containing protein</fullName>
    </recommendedName>
</protein>
<dbReference type="Pfam" id="PF03105">
    <property type="entry name" value="SPX"/>
    <property type="match status" value="1"/>
</dbReference>
<dbReference type="Pfam" id="PF03600">
    <property type="entry name" value="CitMHS"/>
    <property type="match status" value="2"/>
</dbReference>
<feature type="transmembrane region" description="Helical" evidence="7">
    <location>
        <begin position="457"/>
        <end position="480"/>
    </location>
</feature>
<dbReference type="InterPro" id="IPR004680">
    <property type="entry name" value="Cit_transptr-like_dom"/>
</dbReference>
<evidence type="ECO:0000313" key="9">
    <source>
        <dbReference type="EMBL" id="KAH6585603.1"/>
    </source>
</evidence>
<dbReference type="CDD" id="cd14478">
    <property type="entry name" value="SPX_PHO87_PHO90_like"/>
    <property type="match status" value="1"/>
</dbReference>
<organism evidence="9 10">
    <name type="scientific">Batrachochytrium salamandrivorans</name>
    <dbReference type="NCBI Taxonomy" id="1357716"/>
    <lineage>
        <taxon>Eukaryota</taxon>
        <taxon>Fungi</taxon>
        <taxon>Fungi incertae sedis</taxon>
        <taxon>Chytridiomycota</taxon>
        <taxon>Chytridiomycota incertae sedis</taxon>
        <taxon>Chytridiomycetes</taxon>
        <taxon>Rhizophydiales</taxon>
        <taxon>Rhizophydiales incertae sedis</taxon>
        <taxon>Batrachochytrium</taxon>
    </lineage>
</organism>
<dbReference type="PROSITE" id="PS51382">
    <property type="entry name" value="SPX"/>
    <property type="match status" value="1"/>
</dbReference>
<dbReference type="InterPro" id="IPR004331">
    <property type="entry name" value="SPX_dom"/>
</dbReference>
<keyword evidence="4 7" id="KW-1133">Transmembrane helix</keyword>
<feature type="transmembrane region" description="Helical" evidence="7">
    <location>
        <begin position="902"/>
        <end position="928"/>
    </location>
</feature>
<evidence type="ECO:0000256" key="7">
    <source>
        <dbReference type="SAM" id="Phobius"/>
    </source>
</evidence>
<dbReference type="PANTHER" id="PTHR10283">
    <property type="entry name" value="SOLUTE CARRIER FAMILY 13 MEMBER"/>
    <property type="match status" value="1"/>
</dbReference>
<keyword evidence="5 7" id="KW-0472">Membrane</keyword>
<feature type="transmembrane region" description="Helical" evidence="7">
    <location>
        <begin position="602"/>
        <end position="623"/>
    </location>
</feature>
<name>A0ABQ8ESA0_9FUNG</name>
<dbReference type="PANTHER" id="PTHR10283:SF92">
    <property type="entry name" value="LOW-AFFINITY PHOSPHATE TRANSPORTER PHO91"/>
    <property type="match status" value="1"/>
</dbReference>
<feature type="transmembrane region" description="Helical" evidence="7">
    <location>
        <begin position="859"/>
        <end position="882"/>
    </location>
</feature>
<dbReference type="CDD" id="cd01115">
    <property type="entry name" value="SLC13_permease"/>
    <property type="match status" value="1"/>
</dbReference>
<evidence type="ECO:0000256" key="6">
    <source>
        <dbReference type="SAM" id="MobiDB-lite"/>
    </source>
</evidence>
<feature type="transmembrane region" description="Helical" evidence="7">
    <location>
        <begin position="635"/>
        <end position="654"/>
    </location>
</feature>
<evidence type="ECO:0000256" key="2">
    <source>
        <dbReference type="ARBA" id="ARBA00022448"/>
    </source>
</evidence>
<dbReference type="Proteomes" id="UP001648503">
    <property type="component" value="Unassembled WGS sequence"/>
</dbReference>
<feature type="compositionally biased region" description="Polar residues" evidence="6">
    <location>
        <begin position="247"/>
        <end position="261"/>
    </location>
</feature>
<accession>A0ABQ8ESA0</accession>
<dbReference type="EMBL" id="JAFCIX010000580">
    <property type="protein sequence ID" value="KAH6585603.1"/>
    <property type="molecule type" value="Genomic_DNA"/>
</dbReference>